<dbReference type="RefSeq" id="XP_035300827.1">
    <property type="nucleotide sequence ID" value="XM_035444936.1"/>
</dbReference>
<evidence type="ECO:0000256" key="6">
    <source>
        <dbReference type="SAM" id="Phobius"/>
    </source>
</evidence>
<dbReference type="GO" id="GO:0016020">
    <property type="term" value="C:membrane"/>
    <property type="evidence" value="ECO:0007669"/>
    <property type="project" value="UniProtKB-SubCell"/>
</dbReference>
<reference evidence="9" key="2">
    <citation type="journal article" date="2020" name="Biotechnol. Bioeng.">
        <title>Chromosome-scale scaffolds for the Chinese hamster reference genome assembly to facilitate the study of the CHO epigenome.</title>
        <authorList>
            <person name="Hilliard W."/>
            <person name="MacDonald M."/>
            <person name="Lee K.H."/>
        </authorList>
    </citation>
    <scope>NUCLEOTIDE SEQUENCE [LARGE SCALE GENOMIC DNA]</scope>
    <source>
        <strain evidence="9">17A/GY</strain>
    </source>
</reference>
<dbReference type="PANTHER" id="PTHR12080:SF49">
    <property type="entry name" value="SIGNALING LYMPHOCYTIC ACTIVATION MOLECULE"/>
    <property type="match status" value="1"/>
</dbReference>
<evidence type="ECO:0000313" key="9">
    <source>
        <dbReference type="Proteomes" id="UP001108280"/>
    </source>
</evidence>
<evidence type="ECO:0000256" key="3">
    <source>
        <dbReference type="ARBA" id="ARBA00023136"/>
    </source>
</evidence>
<dbReference type="InterPro" id="IPR015631">
    <property type="entry name" value="CD2/SLAM_rcpt"/>
</dbReference>
<proteinExistence type="predicted"/>
<feature type="domain" description="Ig-like" evidence="8">
    <location>
        <begin position="143"/>
        <end position="224"/>
    </location>
</feature>
<dbReference type="GO" id="GO:0046649">
    <property type="term" value="P:lymphocyte activation"/>
    <property type="evidence" value="ECO:0007669"/>
    <property type="project" value="InterPro"/>
</dbReference>
<evidence type="ECO:0000256" key="1">
    <source>
        <dbReference type="ARBA" id="ARBA00004370"/>
    </source>
</evidence>
<feature type="region of interest" description="Disordered" evidence="5">
    <location>
        <begin position="332"/>
        <end position="354"/>
    </location>
</feature>
<reference evidence="10" key="3">
    <citation type="submission" date="2025-08" db="UniProtKB">
        <authorList>
            <consortium name="RefSeq"/>
        </authorList>
    </citation>
    <scope>IDENTIFICATION</scope>
    <source>
        <strain evidence="10">17A/GY</strain>
        <tissue evidence="10">Liver</tissue>
    </source>
</reference>
<dbReference type="InterPro" id="IPR010407">
    <property type="entry name" value="Sig_lymph_act_molc_N"/>
</dbReference>
<dbReference type="PANTHER" id="PTHR12080">
    <property type="entry name" value="SIGNALING LYMPHOCYTIC ACTIVATION MOLECULE"/>
    <property type="match status" value="1"/>
</dbReference>
<sequence>MDPNRSLSLGMLLFLSLAFELSYGTGRGVMDCSVIIQPLGSDTWLSLTNQINKSANKSVRILVTMATSRGSKTNKKIVSFDLTKGGYPDHLEDGYQFQPENLSLGILANRRENEGWYFVSLEENVSVQQFCMQLKLYEQVSTPEIKVLNKTQETENGTCSLMLACTVKKGDHVAYSWSDEAGTRLLSPANRSHLLYITLSNQHHDSIYNCTASNPVSSHSRTFDLWQECRREASSEYSESSSWLPHTVAPLGVIIVIILIPTAVMMLKKQGRSCKKGFLPSPGKKTCQPPVEENSLTIYAQVQKSGPVEKKLDDDLTDQDPCTTIYVAATEPAPEPVQEPNPTTIYASVTLPES</sequence>
<evidence type="ECO:0000313" key="10">
    <source>
        <dbReference type="RefSeq" id="XP_035300827.1"/>
    </source>
</evidence>
<dbReference type="RefSeq" id="XP_035310291.1">
    <property type="nucleotide sequence ID" value="XM_035454400.1"/>
</dbReference>
<dbReference type="SUPFAM" id="SSF48726">
    <property type="entry name" value="Immunoglobulin"/>
    <property type="match status" value="1"/>
</dbReference>
<dbReference type="GO" id="GO:0009986">
    <property type="term" value="C:cell surface"/>
    <property type="evidence" value="ECO:0007669"/>
    <property type="project" value="InterPro"/>
</dbReference>
<dbReference type="CTD" id="6504"/>
<evidence type="ECO:0000256" key="5">
    <source>
        <dbReference type="SAM" id="MobiDB-lite"/>
    </source>
</evidence>
<protein>
    <submittedName>
        <fullName evidence="10">Signaling lymphocytic activation molecule isoform X1</fullName>
    </submittedName>
</protein>
<dbReference type="InterPro" id="IPR013783">
    <property type="entry name" value="Ig-like_fold"/>
</dbReference>
<keyword evidence="2 7" id="KW-0732">Signal</keyword>
<feature type="signal peptide" evidence="7">
    <location>
        <begin position="1"/>
        <end position="26"/>
    </location>
</feature>
<keyword evidence="3 6" id="KW-0472">Membrane</keyword>
<dbReference type="OrthoDB" id="9835793at2759"/>
<dbReference type="InterPro" id="IPR007110">
    <property type="entry name" value="Ig-like_dom"/>
</dbReference>
<dbReference type="AlphaFoldDB" id="A0A9J7K7N5"/>
<accession>A0A9J7K7N5</accession>
<evidence type="ECO:0000256" key="7">
    <source>
        <dbReference type="SAM" id="SignalP"/>
    </source>
</evidence>
<evidence type="ECO:0000256" key="2">
    <source>
        <dbReference type="ARBA" id="ARBA00022729"/>
    </source>
</evidence>
<dbReference type="Pfam" id="PF06214">
    <property type="entry name" value="SLAM"/>
    <property type="match status" value="1"/>
</dbReference>
<feature type="transmembrane region" description="Helical" evidence="6">
    <location>
        <begin position="243"/>
        <end position="267"/>
    </location>
</feature>
<evidence type="ECO:0000256" key="4">
    <source>
        <dbReference type="ARBA" id="ARBA00023180"/>
    </source>
</evidence>
<feature type="chain" id="PRO_5039918364" evidence="7">
    <location>
        <begin position="27"/>
        <end position="354"/>
    </location>
</feature>
<gene>
    <name evidence="10" type="primary">Slamf1</name>
</gene>
<dbReference type="PROSITE" id="PS50835">
    <property type="entry name" value="IG_LIKE"/>
    <property type="match status" value="1"/>
</dbReference>
<keyword evidence="4" id="KW-0325">Glycoprotein</keyword>
<evidence type="ECO:0000259" key="8">
    <source>
        <dbReference type="PROSITE" id="PS50835"/>
    </source>
</evidence>
<name>A0A9J7K7N5_CRIGR</name>
<comment type="subcellular location">
    <subcellularLocation>
        <location evidence="1">Membrane</location>
    </subcellularLocation>
</comment>
<keyword evidence="9" id="KW-1185">Reference proteome</keyword>
<dbReference type="Proteomes" id="UP001108280">
    <property type="component" value="Chromosome 5"/>
</dbReference>
<keyword evidence="6" id="KW-0812">Transmembrane</keyword>
<dbReference type="GO" id="GO:0038023">
    <property type="term" value="F:signaling receptor activity"/>
    <property type="evidence" value="ECO:0007669"/>
    <property type="project" value="InterPro"/>
</dbReference>
<reference evidence="9" key="1">
    <citation type="journal article" date="2018" name="Biotechnol. Bioeng.">
        <title>A reference genome of the Chinese hamster based on a hybrid assembly strategy.</title>
        <authorList>
            <person name="Rupp O."/>
            <person name="MacDonald M.L."/>
            <person name="Li S."/>
            <person name="Dhiman H."/>
            <person name="Polson S."/>
            <person name="Griep S."/>
            <person name="Heffner K."/>
            <person name="Hernandez I."/>
            <person name="Brinkrolf K."/>
            <person name="Jadhav V."/>
            <person name="Samoudi M."/>
            <person name="Hao H."/>
            <person name="Kingham B."/>
            <person name="Goesmann A."/>
            <person name="Betenbaugh M.J."/>
            <person name="Lewis N.E."/>
            <person name="Borth N."/>
            <person name="Lee K.H."/>
        </authorList>
    </citation>
    <scope>NUCLEOTIDE SEQUENCE [LARGE SCALE GENOMIC DNA]</scope>
    <source>
        <strain evidence="9">17A/GY</strain>
    </source>
</reference>
<dbReference type="InterPro" id="IPR036179">
    <property type="entry name" value="Ig-like_dom_sf"/>
</dbReference>
<dbReference type="GeneID" id="100760279"/>
<dbReference type="Gene3D" id="2.60.40.10">
    <property type="entry name" value="Immunoglobulins"/>
    <property type="match status" value="2"/>
</dbReference>
<organism evidence="9 10">
    <name type="scientific">Cricetulus griseus</name>
    <name type="common">Chinese hamster</name>
    <name type="synonym">Cricetulus barabensis griseus</name>
    <dbReference type="NCBI Taxonomy" id="10029"/>
    <lineage>
        <taxon>Eukaryota</taxon>
        <taxon>Metazoa</taxon>
        <taxon>Chordata</taxon>
        <taxon>Craniata</taxon>
        <taxon>Vertebrata</taxon>
        <taxon>Euteleostomi</taxon>
        <taxon>Mammalia</taxon>
        <taxon>Eutheria</taxon>
        <taxon>Euarchontoglires</taxon>
        <taxon>Glires</taxon>
        <taxon>Rodentia</taxon>
        <taxon>Myomorpha</taxon>
        <taxon>Muroidea</taxon>
        <taxon>Cricetidae</taxon>
        <taxon>Cricetinae</taxon>
        <taxon>Cricetulus</taxon>
    </lineage>
</organism>
<keyword evidence="6" id="KW-1133">Transmembrane helix</keyword>
<feature type="compositionally biased region" description="Polar residues" evidence="5">
    <location>
        <begin position="340"/>
        <end position="354"/>
    </location>
</feature>